<evidence type="ECO:0000256" key="6">
    <source>
        <dbReference type="ARBA" id="ARBA00022741"/>
    </source>
</evidence>
<dbReference type="PANTHER" id="PTHR46161:SF3">
    <property type="entry name" value="NUCLEOSIDE DIPHOSPHATE KINASE DDB_G0292928-RELATED"/>
    <property type="match status" value="1"/>
</dbReference>
<dbReference type="PRINTS" id="PR01243">
    <property type="entry name" value="NUCDPKINASE"/>
</dbReference>
<dbReference type="GO" id="GO:0005524">
    <property type="term" value="F:ATP binding"/>
    <property type="evidence" value="ECO:0007669"/>
    <property type="project" value="UniProtKB-UniRule"/>
</dbReference>
<dbReference type="AlphaFoldDB" id="A0A4R3K995"/>
<dbReference type="GO" id="GO:0046872">
    <property type="term" value="F:metal ion binding"/>
    <property type="evidence" value="ECO:0007669"/>
    <property type="project" value="UniProtKB-KW"/>
</dbReference>
<keyword evidence="11" id="KW-0597">Phosphoprotein</keyword>
<dbReference type="PANTHER" id="PTHR46161">
    <property type="entry name" value="NUCLEOSIDE DIPHOSPHATE KINASE"/>
    <property type="match status" value="1"/>
</dbReference>
<feature type="binding site" evidence="11 12">
    <location>
        <position position="58"/>
    </location>
    <ligand>
        <name>ATP</name>
        <dbReference type="ChEBI" id="CHEBI:30616"/>
    </ligand>
</feature>
<evidence type="ECO:0000256" key="3">
    <source>
        <dbReference type="ARBA" id="ARBA00017632"/>
    </source>
</evidence>
<evidence type="ECO:0000256" key="5">
    <source>
        <dbReference type="ARBA" id="ARBA00022723"/>
    </source>
</evidence>
<keyword evidence="4 11" id="KW-0808">Transferase</keyword>
<dbReference type="SMART" id="SM00562">
    <property type="entry name" value="NDK"/>
    <property type="match status" value="1"/>
</dbReference>
<comment type="caution">
    <text evidence="15">The sequence shown here is derived from an EMBL/GenBank/DDBJ whole genome shotgun (WGS) entry which is preliminary data.</text>
</comment>
<feature type="binding site" evidence="11 12">
    <location>
        <position position="113"/>
    </location>
    <ligand>
        <name>ATP</name>
        <dbReference type="ChEBI" id="CHEBI:30616"/>
    </ligand>
</feature>
<reference evidence="15 16" key="1">
    <citation type="submission" date="2019-03" db="EMBL/GenBank/DDBJ databases">
        <title>Genomic Encyclopedia of Type Strains, Phase IV (KMG-IV): sequencing the most valuable type-strain genomes for metagenomic binning, comparative biology and taxonomic classification.</title>
        <authorList>
            <person name="Goeker M."/>
        </authorList>
    </citation>
    <scope>NUCLEOTIDE SEQUENCE [LARGE SCALE GENOMIC DNA]</scope>
    <source>
        <strain evidence="15 16">DSM 20467</strain>
    </source>
</reference>
<evidence type="ECO:0000259" key="14">
    <source>
        <dbReference type="SMART" id="SM00562"/>
    </source>
</evidence>
<feature type="binding site" evidence="11 12">
    <location>
        <position position="103"/>
    </location>
    <ligand>
        <name>ATP</name>
        <dbReference type="ChEBI" id="CHEBI:30616"/>
    </ligand>
</feature>
<evidence type="ECO:0000256" key="1">
    <source>
        <dbReference type="ARBA" id="ARBA00008142"/>
    </source>
</evidence>
<dbReference type="PROSITE" id="PS51374">
    <property type="entry name" value="NDPK_LIKE"/>
    <property type="match status" value="1"/>
</dbReference>
<comment type="catalytic activity">
    <reaction evidence="11">
        <text>a ribonucleoside 5'-diphosphate + ATP = a ribonucleoside 5'-triphosphate + ADP</text>
        <dbReference type="Rhea" id="RHEA:18113"/>
        <dbReference type="ChEBI" id="CHEBI:30616"/>
        <dbReference type="ChEBI" id="CHEBI:57930"/>
        <dbReference type="ChEBI" id="CHEBI:61557"/>
        <dbReference type="ChEBI" id="CHEBI:456216"/>
        <dbReference type="EC" id="2.7.4.6"/>
    </reaction>
</comment>
<dbReference type="GO" id="GO:0006241">
    <property type="term" value="P:CTP biosynthetic process"/>
    <property type="evidence" value="ECO:0007669"/>
    <property type="project" value="UniProtKB-UniRule"/>
</dbReference>
<evidence type="ECO:0000256" key="10">
    <source>
        <dbReference type="ARBA" id="ARBA00023080"/>
    </source>
</evidence>
<evidence type="ECO:0000256" key="2">
    <source>
        <dbReference type="ARBA" id="ARBA00012966"/>
    </source>
</evidence>
<dbReference type="EMBL" id="SMAA01000006">
    <property type="protein sequence ID" value="TCS79596.1"/>
    <property type="molecule type" value="Genomic_DNA"/>
</dbReference>
<keyword evidence="8 11" id="KW-0067">ATP-binding</keyword>
<dbReference type="InterPro" id="IPR036850">
    <property type="entry name" value="NDK-like_dom_sf"/>
</dbReference>
<evidence type="ECO:0000313" key="16">
    <source>
        <dbReference type="Proteomes" id="UP000295188"/>
    </source>
</evidence>
<feature type="binding site" evidence="11 12">
    <location>
        <position position="86"/>
    </location>
    <ligand>
        <name>ATP</name>
        <dbReference type="ChEBI" id="CHEBI:30616"/>
    </ligand>
</feature>
<comment type="function">
    <text evidence="11">Major role in the synthesis of nucleoside triphosphates other than ATP. The ATP gamma phosphate is transferred to the NDP beta phosphate via a ping-pong mechanism, using a phosphorylated active-site intermediate.</text>
</comment>
<feature type="binding site" evidence="11 12">
    <location>
        <position position="92"/>
    </location>
    <ligand>
        <name>ATP</name>
        <dbReference type="ChEBI" id="CHEBI:30616"/>
    </ligand>
</feature>
<evidence type="ECO:0000256" key="13">
    <source>
        <dbReference type="RuleBase" id="RU004011"/>
    </source>
</evidence>
<feature type="binding site" evidence="11 12">
    <location>
        <position position="10"/>
    </location>
    <ligand>
        <name>ATP</name>
        <dbReference type="ChEBI" id="CHEBI:30616"/>
    </ligand>
</feature>
<keyword evidence="16" id="KW-1185">Reference proteome</keyword>
<dbReference type="FunFam" id="3.30.70.141:FF:000003">
    <property type="entry name" value="Nucleoside diphosphate kinase"/>
    <property type="match status" value="1"/>
</dbReference>
<feature type="domain" description="Nucleoside diphosphate kinase-like" evidence="14">
    <location>
        <begin position="2"/>
        <end position="138"/>
    </location>
</feature>
<accession>A0A4R3K995</accession>
<dbReference type="Gene3D" id="3.30.70.141">
    <property type="entry name" value="Nucleoside diphosphate kinase-like domain"/>
    <property type="match status" value="1"/>
</dbReference>
<evidence type="ECO:0000256" key="12">
    <source>
        <dbReference type="PROSITE-ProRule" id="PRU00706"/>
    </source>
</evidence>
<gene>
    <name evidence="11" type="primary">ndk</name>
    <name evidence="15" type="ORF">EDC37_10611</name>
</gene>
<keyword evidence="6 11" id="KW-0547">Nucleotide-binding</keyword>
<keyword evidence="9 11" id="KW-0460">Magnesium</keyword>
<evidence type="ECO:0000313" key="15">
    <source>
        <dbReference type="EMBL" id="TCS79596.1"/>
    </source>
</evidence>
<name>A0A4R3K995_9FIRM</name>
<dbReference type="EC" id="2.7.4.6" evidence="2 11"/>
<evidence type="ECO:0000256" key="9">
    <source>
        <dbReference type="ARBA" id="ARBA00022842"/>
    </source>
</evidence>
<organism evidence="15 16">
    <name type="scientific">Pectinatus cerevisiiphilus</name>
    <dbReference type="NCBI Taxonomy" id="86956"/>
    <lineage>
        <taxon>Bacteria</taxon>
        <taxon>Bacillati</taxon>
        <taxon>Bacillota</taxon>
        <taxon>Negativicutes</taxon>
        <taxon>Selenomonadales</taxon>
        <taxon>Selenomonadaceae</taxon>
        <taxon>Pectinatus</taxon>
    </lineage>
</organism>
<dbReference type="HAMAP" id="MF_00451">
    <property type="entry name" value="NDP_kinase"/>
    <property type="match status" value="1"/>
</dbReference>
<dbReference type="GO" id="GO:0005737">
    <property type="term" value="C:cytoplasm"/>
    <property type="evidence" value="ECO:0007669"/>
    <property type="project" value="UniProtKB-SubCell"/>
</dbReference>
<dbReference type="NCBIfam" id="NF001908">
    <property type="entry name" value="PRK00668.1"/>
    <property type="match status" value="1"/>
</dbReference>
<sequence>MVEETLILIKPDAVAANNIGKILAIYEANGLKIIAMRMLIMNDQLAAKHYKEHIGKPFYEKLVTFMTSGPLVAAVLKGDNAIERVRSIHGATDPTQAEAGTIRKLFATDKTRNAVHASDSATSAKREIHVFFSEAEIF</sequence>
<evidence type="ECO:0000256" key="8">
    <source>
        <dbReference type="ARBA" id="ARBA00022840"/>
    </source>
</evidence>
<evidence type="ECO:0000256" key="11">
    <source>
        <dbReference type="HAMAP-Rule" id="MF_00451"/>
    </source>
</evidence>
<dbReference type="Proteomes" id="UP000295188">
    <property type="component" value="Unassembled WGS sequence"/>
</dbReference>
<dbReference type="GO" id="GO:0006183">
    <property type="term" value="P:GTP biosynthetic process"/>
    <property type="evidence" value="ECO:0007669"/>
    <property type="project" value="UniProtKB-UniRule"/>
</dbReference>
<comment type="similarity">
    <text evidence="1 11 12 13">Belongs to the NDK family.</text>
</comment>
<keyword evidence="5 11" id="KW-0479">Metal-binding</keyword>
<comment type="catalytic activity">
    <reaction evidence="11">
        <text>a 2'-deoxyribonucleoside 5'-diphosphate + ATP = a 2'-deoxyribonucleoside 5'-triphosphate + ADP</text>
        <dbReference type="Rhea" id="RHEA:44640"/>
        <dbReference type="ChEBI" id="CHEBI:30616"/>
        <dbReference type="ChEBI" id="CHEBI:61560"/>
        <dbReference type="ChEBI" id="CHEBI:73316"/>
        <dbReference type="ChEBI" id="CHEBI:456216"/>
        <dbReference type="EC" id="2.7.4.6"/>
    </reaction>
</comment>
<dbReference type="SUPFAM" id="SSF54919">
    <property type="entry name" value="Nucleoside diphosphate kinase, NDK"/>
    <property type="match status" value="1"/>
</dbReference>
<keyword evidence="7 11" id="KW-0418">Kinase</keyword>
<evidence type="ECO:0000256" key="4">
    <source>
        <dbReference type="ARBA" id="ARBA00022679"/>
    </source>
</evidence>
<comment type="cofactor">
    <cofactor evidence="11">
        <name>Mg(2+)</name>
        <dbReference type="ChEBI" id="CHEBI:18420"/>
    </cofactor>
</comment>
<keyword evidence="10 11" id="KW-0546">Nucleotide metabolism</keyword>
<comment type="subunit">
    <text evidence="11">Homotetramer.</text>
</comment>
<protein>
    <recommendedName>
        <fullName evidence="3 11">Nucleoside diphosphate kinase</fullName>
        <shortName evidence="11">NDK</shortName>
        <shortName evidence="11">NDP kinase</shortName>
        <ecNumber evidence="2 11">2.7.4.6</ecNumber>
    </recommendedName>
    <alternativeName>
        <fullName evidence="11">Nucleoside-2-P kinase</fullName>
    </alternativeName>
</protein>
<dbReference type="GO" id="GO:0004550">
    <property type="term" value="F:nucleoside diphosphate kinase activity"/>
    <property type="evidence" value="ECO:0007669"/>
    <property type="project" value="UniProtKB-UniRule"/>
</dbReference>
<feature type="active site" description="Pros-phosphohistidine intermediate" evidence="11 12">
    <location>
        <position position="116"/>
    </location>
</feature>
<keyword evidence="11" id="KW-0963">Cytoplasm</keyword>
<comment type="subcellular location">
    <subcellularLocation>
        <location evidence="11">Cytoplasm</location>
    </subcellularLocation>
</comment>
<evidence type="ECO:0000256" key="7">
    <source>
        <dbReference type="ARBA" id="ARBA00022777"/>
    </source>
</evidence>
<dbReference type="InterPro" id="IPR001564">
    <property type="entry name" value="Nucleoside_diP_kinase"/>
</dbReference>
<dbReference type="CDD" id="cd04413">
    <property type="entry name" value="NDPk_I"/>
    <property type="match status" value="1"/>
</dbReference>
<proteinExistence type="inferred from homology"/>
<dbReference type="Pfam" id="PF00334">
    <property type="entry name" value="NDK"/>
    <property type="match status" value="1"/>
</dbReference>
<dbReference type="GO" id="GO:0006228">
    <property type="term" value="P:UTP biosynthetic process"/>
    <property type="evidence" value="ECO:0007669"/>
    <property type="project" value="UniProtKB-UniRule"/>
</dbReference>
<dbReference type="InterPro" id="IPR034907">
    <property type="entry name" value="NDK-like_dom"/>
</dbReference>